<keyword evidence="2" id="KW-0597">Phosphoprotein</keyword>
<dbReference type="GO" id="GO:0000160">
    <property type="term" value="P:phosphorelay signal transduction system"/>
    <property type="evidence" value="ECO:0007669"/>
    <property type="project" value="UniProtKB-KW"/>
</dbReference>
<dbReference type="STRING" id="1123756.MGEO_12690"/>
<evidence type="ECO:0000256" key="2">
    <source>
        <dbReference type="PROSITE-ProRule" id="PRU00110"/>
    </source>
</evidence>
<keyword evidence="5" id="KW-1185">Reference proteome</keyword>
<dbReference type="GO" id="GO:0004672">
    <property type="term" value="F:protein kinase activity"/>
    <property type="evidence" value="ECO:0007669"/>
    <property type="project" value="UniProtKB-ARBA"/>
</dbReference>
<dbReference type="InterPro" id="IPR036641">
    <property type="entry name" value="HPT_dom_sf"/>
</dbReference>
<protein>
    <recommendedName>
        <fullName evidence="3">HPt domain-containing protein</fullName>
    </recommendedName>
</protein>
<dbReference type="Proteomes" id="UP000193926">
    <property type="component" value="Unassembled WGS sequence"/>
</dbReference>
<reference evidence="4 5" key="1">
    <citation type="submission" date="2014-03" db="EMBL/GenBank/DDBJ databases">
        <title>The draft genome sequence of Marivita geojedonensis KCTC 23882.</title>
        <authorList>
            <person name="Lai Q."/>
            <person name="Shao Z."/>
        </authorList>
    </citation>
    <scope>NUCLEOTIDE SEQUENCE [LARGE SCALE GENOMIC DNA]</scope>
    <source>
        <strain evidence="4 5">DPG-138</strain>
    </source>
</reference>
<feature type="domain" description="HPt" evidence="3">
    <location>
        <begin position="8"/>
        <end position="99"/>
    </location>
</feature>
<dbReference type="RefSeq" id="WP_085638254.1">
    <property type="nucleotide sequence ID" value="NZ_JFKC01000012.1"/>
</dbReference>
<dbReference type="PROSITE" id="PS50894">
    <property type="entry name" value="HPT"/>
    <property type="match status" value="1"/>
</dbReference>
<evidence type="ECO:0000313" key="5">
    <source>
        <dbReference type="Proteomes" id="UP000193926"/>
    </source>
</evidence>
<dbReference type="EMBL" id="JFKC01000012">
    <property type="protein sequence ID" value="OSQ49890.1"/>
    <property type="molecule type" value="Genomic_DNA"/>
</dbReference>
<accession>A0A1X4NJL6</accession>
<dbReference type="InterPro" id="IPR008207">
    <property type="entry name" value="Sig_transdc_His_kin_Hpt_dom"/>
</dbReference>
<comment type="caution">
    <text evidence="4">The sequence shown here is derived from an EMBL/GenBank/DDBJ whole genome shotgun (WGS) entry which is preliminary data.</text>
</comment>
<keyword evidence="1" id="KW-0902">Two-component regulatory system</keyword>
<evidence type="ECO:0000256" key="1">
    <source>
        <dbReference type="ARBA" id="ARBA00023012"/>
    </source>
</evidence>
<proteinExistence type="predicted"/>
<evidence type="ECO:0000313" key="4">
    <source>
        <dbReference type="EMBL" id="OSQ49890.1"/>
    </source>
</evidence>
<name>A0A1X4NJL6_9RHOB</name>
<feature type="modified residue" description="Phosphohistidine" evidence="2">
    <location>
        <position position="52"/>
    </location>
</feature>
<dbReference type="AlphaFoldDB" id="A0A1X4NJL6"/>
<gene>
    <name evidence="4" type="ORF">MGEO_12690</name>
</gene>
<evidence type="ECO:0000259" key="3">
    <source>
        <dbReference type="PROSITE" id="PS50894"/>
    </source>
</evidence>
<dbReference type="Gene3D" id="1.20.120.160">
    <property type="entry name" value="HPT domain"/>
    <property type="match status" value="1"/>
</dbReference>
<dbReference type="SUPFAM" id="SSF47226">
    <property type="entry name" value="Histidine-containing phosphotransfer domain, HPT domain"/>
    <property type="match status" value="1"/>
</dbReference>
<sequence>MIDWARAAELRNEIGTEDFDEVAELFLMEVEDALSRLDAAKHEPEQMQELMHFLKGSALNLGFSDLSDICSAAESDAAQGYITVDVAALKELYKRSRAFFETEYTLRFAA</sequence>
<organism evidence="4 5">
    <name type="scientific">Marivita geojedonensis</name>
    <dbReference type="NCBI Taxonomy" id="1123756"/>
    <lineage>
        <taxon>Bacteria</taxon>
        <taxon>Pseudomonadati</taxon>
        <taxon>Pseudomonadota</taxon>
        <taxon>Alphaproteobacteria</taxon>
        <taxon>Rhodobacterales</taxon>
        <taxon>Roseobacteraceae</taxon>
        <taxon>Marivita</taxon>
    </lineage>
</organism>
<dbReference type="OrthoDB" id="7867809at2"/>
<dbReference type="Pfam" id="PF01627">
    <property type="entry name" value="Hpt"/>
    <property type="match status" value="1"/>
</dbReference>